<dbReference type="PROSITE" id="PS51348">
    <property type="entry name" value="GLYCOSYL_HYDROL_F22_2"/>
    <property type="match status" value="1"/>
</dbReference>
<feature type="chain" id="PRO_5046410461" evidence="3">
    <location>
        <begin position="20"/>
        <end position="140"/>
    </location>
</feature>
<dbReference type="SMART" id="SM00263">
    <property type="entry name" value="LYZ1"/>
    <property type="match status" value="1"/>
</dbReference>
<keyword evidence="4" id="KW-1185">Reference proteome</keyword>
<gene>
    <name evidence="5" type="primary">LOC101894859</name>
</gene>
<dbReference type="GeneID" id="101894859"/>
<proteinExistence type="inferred from homology"/>
<evidence type="ECO:0000256" key="3">
    <source>
        <dbReference type="SAM" id="SignalP"/>
    </source>
</evidence>
<dbReference type="RefSeq" id="XP_011291482.2">
    <property type="nucleotide sequence ID" value="XM_011293180.3"/>
</dbReference>
<dbReference type="eggNOG" id="ENOG502S1S1">
    <property type="taxonomic scope" value="Eukaryota"/>
</dbReference>
<dbReference type="Pfam" id="PF00062">
    <property type="entry name" value="Lys"/>
    <property type="match status" value="1"/>
</dbReference>
<feature type="signal peptide" evidence="3">
    <location>
        <begin position="1"/>
        <end position="19"/>
    </location>
</feature>
<dbReference type="Proteomes" id="UP001652621">
    <property type="component" value="Unplaced"/>
</dbReference>
<evidence type="ECO:0000256" key="1">
    <source>
        <dbReference type="ARBA" id="ARBA00022729"/>
    </source>
</evidence>
<dbReference type="OrthoDB" id="17373at2759"/>
<dbReference type="VEuPathDB" id="VectorBase:MDOA003363"/>
<evidence type="ECO:0000313" key="4">
    <source>
        <dbReference type="Proteomes" id="UP001652621"/>
    </source>
</evidence>
<protein>
    <submittedName>
        <fullName evidence="5">Inactive lysozyme 1A-like</fullName>
    </submittedName>
</protein>
<keyword evidence="1 3" id="KW-0732">Signal</keyword>
<dbReference type="SUPFAM" id="SSF53955">
    <property type="entry name" value="Lysozyme-like"/>
    <property type="match status" value="1"/>
</dbReference>
<evidence type="ECO:0000256" key="2">
    <source>
        <dbReference type="RuleBase" id="RU004440"/>
    </source>
</evidence>
<dbReference type="InterPro" id="IPR023346">
    <property type="entry name" value="Lysozyme-like_dom_sf"/>
</dbReference>
<dbReference type="Gene3D" id="1.10.530.10">
    <property type="match status" value="1"/>
</dbReference>
<dbReference type="InterPro" id="IPR001916">
    <property type="entry name" value="Glyco_hydro_22"/>
</dbReference>
<dbReference type="PANTHER" id="PTHR11407:SF36">
    <property type="entry name" value="GEO02684P1-RELATED"/>
    <property type="match status" value="1"/>
</dbReference>
<evidence type="ECO:0000313" key="5">
    <source>
        <dbReference type="RefSeq" id="XP_011291482.2"/>
    </source>
</evidence>
<organism evidence="4 5">
    <name type="scientific">Musca domestica</name>
    <name type="common">House fly</name>
    <dbReference type="NCBI Taxonomy" id="7370"/>
    <lineage>
        <taxon>Eukaryota</taxon>
        <taxon>Metazoa</taxon>
        <taxon>Ecdysozoa</taxon>
        <taxon>Arthropoda</taxon>
        <taxon>Hexapoda</taxon>
        <taxon>Insecta</taxon>
        <taxon>Pterygota</taxon>
        <taxon>Neoptera</taxon>
        <taxon>Endopterygota</taxon>
        <taxon>Diptera</taxon>
        <taxon>Brachycera</taxon>
        <taxon>Muscomorpha</taxon>
        <taxon>Muscoidea</taxon>
        <taxon>Muscidae</taxon>
        <taxon>Musca</taxon>
    </lineage>
</organism>
<reference evidence="5" key="1">
    <citation type="submission" date="2025-08" db="UniProtKB">
        <authorList>
            <consortium name="RefSeq"/>
        </authorList>
    </citation>
    <scope>IDENTIFICATION</scope>
    <source>
        <strain evidence="5">Aabys</strain>
        <tissue evidence="5">Whole body</tissue>
    </source>
</reference>
<dbReference type="VEuPathDB" id="VectorBase:MDOMA2_001002"/>
<comment type="similarity">
    <text evidence="2">Belongs to the glycosyl hydrolase 22 family.</text>
</comment>
<accession>A0A9J7I817</accession>
<dbReference type="PRINTS" id="PR00135">
    <property type="entry name" value="LYZLACT"/>
</dbReference>
<dbReference type="PANTHER" id="PTHR11407">
    <property type="entry name" value="LYSOZYME C"/>
    <property type="match status" value="1"/>
</dbReference>
<dbReference type="CDD" id="cd16899">
    <property type="entry name" value="LYZ_C_invert"/>
    <property type="match status" value="1"/>
</dbReference>
<name>A0A9J7I817_MUSDO</name>
<sequence length="140" mass="15646">MKIFVAVIAVLAIVAPTCGVTIDRCTLVKRMYAMGVPKSELPKWACIADRESNYRLHVVGPKNRDGTRDYGVFQINNRWWCKDASGRKTANGCKIACNDLLDNLDNSIKCALTVKKEQGWKAWSTLKFCEGKLPSVNSCF</sequence>